<dbReference type="Proteomes" id="UP001628281">
    <property type="component" value="Unassembled WGS sequence"/>
</dbReference>
<comment type="caution">
    <text evidence="1">The sequence shown here is derived from an EMBL/GenBank/DDBJ whole genome shotgun (WGS) entry which is preliminary data.</text>
</comment>
<reference evidence="1 2" key="1">
    <citation type="submission" date="2024-11" db="EMBL/GenBank/DDBJ databases">
        <title>Draft genome sequences of two bacteria associated to sugarcane roots in Colombia.</title>
        <authorList>
            <person name="Pardo-Diaz S."/>
            <person name="Masmela-Mendoza J."/>
            <person name="Delgadillo-Duran P."/>
            <person name="Bautista E.J."/>
            <person name="Rojas-Tapias D.F."/>
        </authorList>
    </citation>
    <scope>NUCLEOTIDE SEQUENCE [LARGE SCALE GENOMIC DNA]</scope>
    <source>
        <strain evidence="1 2">Ap18</strain>
    </source>
</reference>
<protein>
    <submittedName>
        <fullName evidence="1">Uncharacterized protein</fullName>
    </submittedName>
</protein>
<evidence type="ECO:0000313" key="1">
    <source>
        <dbReference type="EMBL" id="MFL7901535.1"/>
    </source>
</evidence>
<dbReference type="EMBL" id="JBJLSN010000011">
    <property type="protein sequence ID" value="MFL7901535.1"/>
    <property type="molecule type" value="Genomic_DNA"/>
</dbReference>
<sequence>MAQDMQQSADTLTKAQHMSDEARNELFAIAARIEALAESEPRAFSLALGALATHCRFTAGASLAKALDEAFPKR</sequence>
<name>A0ABW8V574_9PROT</name>
<proteinExistence type="predicted"/>
<gene>
    <name evidence="1" type="ORF">ACJ41P_10410</name>
</gene>
<keyword evidence="2" id="KW-1185">Reference proteome</keyword>
<evidence type="ECO:0000313" key="2">
    <source>
        <dbReference type="Proteomes" id="UP001628281"/>
    </source>
</evidence>
<dbReference type="RefSeq" id="WP_407823998.1">
    <property type="nucleotide sequence ID" value="NZ_JBJLSN010000011.1"/>
</dbReference>
<accession>A0ABW8V574</accession>
<organism evidence="1 2">
    <name type="scientific">Azospirillum argentinense</name>
    <dbReference type="NCBI Taxonomy" id="2970906"/>
    <lineage>
        <taxon>Bacteria</taxon>
        <taxon>Pseudomonadati</taxon>
        <taxon>Pseudomonadota</taxon>
        <taxon>Alphaproteobacteria</taxon>
        <taxon>Rhodospirillales</taxon>
        <taxon>Azospirillaceae</taxon>
        <taxon>Azospirillum</taxon>
    </lineage>
</organism>